<geneLocation type="plasmid" evidence="2 3">
    <name>pRHL1</name>
</geneLocation>
<sequence>MLRTGSTISHTGHPAGCRRVLVFASYQTRSAAATLTTRKMTARQPYCPSHVRGAVTPSHTPRTAHWNPHRVEAFRCINLGVSQGTDTSETCAMPGRQLIAAVCRTSSSPFQPSTTFVSGISRSTSSSSKAPAAYARKASDRNSARVMATRMSNDRAHVHGLANILNHAITTSEPRLIFAVPFHPNNFRSSTFVRSPQRLGRAATLVLAERAAAHRHRRGRQGFIWPRIRGWAPRI</sequence>
<reference evidence="3" key="1">
    <citation type="journal article" date="2006" name="Proc. Natl. Acad. Sci. U.S.A.">
        <title>The complete genome of Rhodococcus sp. RHA1 provides insights into a catabolic powerhouse.</title>
        <authorList>
            <person name="McLeod M.P."/>
            <person name="Warren R.L."/>
            <person name="Hsiao W.W.L."/>
            <person name="Araki N."/>
            <person name="Myhre M."/>
            <person name="Fernandes C."/>
            <person name="Miyazawa D."/>
            <person name="Wong W."/>
            <person name="Lillquist A.L."/>
            <person name="Wang D."/>
            <person name="Dosanjh M."/>
            <person name="Hara H."/>
            <person name="Petrescu A."/>
            <person name="Morin R.D."/>
            <person name="Yang G."/>
            <person name="Stott J.M."/>
            <person name="Schein J.E."/>
            <person name="Shin H."/>
            <person name="Smailus D."/>
            <person name="Siddiqui A.S."/>
            <person name="Marra M.A."/>
            <person name="Jones S.J.M."/>
            <person name="Holt R."/>
            <person name="Brinkman F.S.L."/>
            <person name="Miyauchi K."/>
            <person name="Fukuda M."/>
            <person name="Davies J.E."/>
            <person name="Mohn W.W."/>
            <person name="Eltis L.D."/>
        </authorList>
    </citation>
    <scope>NUCLEOTIDE SEQUENCE [LARGE SCALE GENOMIC DNA]</scope>
    <source>
        <strain evidence="3">RHA1</strain>
    </source>
</reference>
<evidence type="ECO:0000256" key="1">
    <source>
        <dbReference type="SAM" id="MobiDB-lite"/>
    </source>
</evidence>
<organism evidence="2 3">
    <name type="scientific">Rhodococcus jostii (strain RHA1)</name>
    <dbReference type="NCBI Taxonomy" id="101510"/>
    <lineage>
        <taxon>Bacteria</taxon>
        <taxon>Bacillati</taxon>
        <taxon>Actinomycetota</taxon>
        <taxon>Actinomycetes</taxon>
        <taxon>Mycobacteriales</taxon>
        <taxon>Nocardiaceae</taxon>
        <taxon>Rhodococcus</taxon>
    </lineage>
</organism>
<protein>
    <submittedName>
        <fullName evidence="2">Uncharacterized protein</fullName>
    </submittedName>
</protein>
<name>Q0RXK3_RHOJR</name>
<evidence type="ECO:0000313" key="2">
    <source>
        <dbReference type="EMBL" id="ABG99983.1"/>
    </source>
</evidence>
<dbReference type="HOGENOM" id="CLU_1179474_0_0_11"/>
<dbReference type="KEGG" id="rha:RHA1_ro08939"/>
<evidence type="ECO:0000313" key="3">
    <source>
        <dbReference type="Proteomes" id="UP000008710"/>
    </source>
</evidence>
<gene>
    <name evidence="2" type="ordered locus">RHA1_ro08939</name>
</gene>
<dbReference type="AlphaFoldDB" id="Q0RXK3"/>
<dbReference type="EMBL" id="CP000432">
    <property type="protein sequence ID" value="ABG99983.1"/>
    <property type="molecule type" value="Genomic_DNA"/>
</dbReference>
<feature type="compositionally biased region" description="Low complexity" evidence="1">
    <location>
        <begin position="115"/>
        <end position="136"/>
    </location>
</feature>
<accession>Q0RXK3</accession>
<proteinExistence type="predicted"/>
<feature type="region of interest" description="Disordered" evidence="1">
    <location>
        <begin position="115"/>
        <end position="138"/>
    </location>
</feature>
<dbReference type="Proteomes" id="UP000008710">
    <property type="component" value="Plasmid pRHL1"/>
</dbReference>
<keyword evidence="2" id="KW-0614">Plasmid</keyword>